<keyword evidence="1" id="KW-0732">Signal</keyword>
<gene>
    <name evidence="2" type="ORF">AMON00008_LOCUS57659</name>
</gene>
<dbReference type="AlphaFoldDB" id="A0A7S4SYZ8"/>
<reference evidence="2" key="1">
    <citation type="submission" date="2021-01" db="EMBL/GenBank/DDBJ databases">
        <authorList>
            <person name="Corre E."/>
            <person name="Pelletier E."/>
            <person name="Niang G."/>
            <person name="Scheremetjew M."/>
            <person name="Finn R."/>
            <person name="Kale V."/>
            <person name="Holt S."/>
            <person name="Cochrane G."/>
            <person name="Meng A."/>
            <person name="Brown T."/>
            <person name="Cohen L."/>
        </authorList>
    </citation>
    <scope>NUCLEOTIDE SEQUENCE</scope>
    <source>
        <strain evidence="2">CCMP3105</strain>
    </source>
</reference>
<evidence type="ECO:0000313" key="2">
    <source>
        <dbReference type="EMBL" id="CAE4657693.1"/>
    </source>
</evidence>
<name>A0A7S4SYZ8_9DINO</name>
<feature type="signal peptide" evidence="1">
    <location>
        <begin position="1"/>
        <end position="21"/>
    </location>
</feature>
<evidence type="ECO:0000256" key="1">
    <source>
        <dbReference type="SAM" id="SignalP"/>
    </source>
</evidence>
<organism evidence="2">
    <name type="scientific">Alexandrium monilatum</name>
    <dbReference type="NCBI Taxonomy" id="311494"/>
    <lineage>
        <taxon>Eukaryota</taxon>
        <taxon>Sar</taxon>
        <taxon>Alveolata</taxon>
        <taxon>Dinophyceae</taxon>
        <taxon>Gonyaulacales</taxon>
        <taxon>Pyrocystaceae</taxon>
        <taxon>Alexandrium</taxon>
    </lineage>
</organism>
<proteinExistence type="predicted"/>
<accession>A0A7S4SYZ8</accession>
<sequence length="156" mass="16260">MAQGAPADSLLVIPLLRAAVAAPPLLKPPMRSSLGLTAAYRARPATGSHGVGSFSWHGVRRATEPSDKGYERVVLPGTLSVGSRRAMRSLATAAGLKFEAWGPSSARRISLALQAECSCCMNALSFPSDAALEPGQLRAALVEAFGISRLSDDDVT</sequence>
<protein>
    <submittedName>
        <fullName evidence="2">Uncharacterized protein</fullName>
    </submittedName>
</protein>
<dbReference type="EMBL" id="HBNR01080704">
    <property type="protein sequence ID" value="CAE4657693.1"/>
    <property type="molecule type" value="Transcribed_RNA"/>
</dbReference>
<feature type="chain" id="PRO_5031029747" evidence="1">
    <location>
        <begin position="22"/>
        <end position="156"/>
    </location>
</feature>